<feature type="signal peptide" evidence="2">
    <location>
        <begin position="1"/>
        <end position="22"/>
    </location>
</feature>
<dbReference type="Proteomes" id="UP001152876">
    <property type="component" value="Unassembled WGS sequence"/>
</dbReference>
<feature type="transmembrane region" description="Helical" evidence="1">
    <location>
        <begin position="38"/>
        <end position="61"/>
    </location>
</feature>
<evidence type="ECO:0000256" key="2">
    <source>
        <dbReference type="SAM" id="SignalP"/>
    </source>
</evidence>
<name>A0A9X4NMN5_9BURK</name>
<evidence type="ECO:0000313" key="3">
    <source>
        <dbReference type="EMBL" id="MDG5974035.1"/>
    </source>
</evidence>
<keyword evidence="1" id="KW-0472">Membrane</keyword>
<gene>
    <name evidence="3" type="ORF">H010_02150</name>
</gene>
<dbReference type="InterPro" id="IPR007039">
    <property type="entry name" value="TrbC/VirB2"/>
</dbReference>
<accession>A0A9X4NMN5</accession>
<keyword evidence="2" id="KW-0732">Signal</keyword>
<feature type="transmembrane region" description="Helical" evidence="1">
    <location>
        <begin position="73"/>
        <end position="94"/>
    </location>
</feature>
<dbReference type="AlphaFoldDB" id="A0A9X4NMN5"/>
<evidence type="ECO:0000256" key="1">
    <source>
        <dbReference type="SAM" id="Phobius"/>
    </source>
</evidence>
<keyword evidence="1" id="KW-1133">Transmembrane helix</keyword>
<keyword evidence="4" id="KW-1185">Reference proteome</keyword>
<dbReference type="EMBL" id="AOGK01000001">
    <property type="protein sequence ID" value="MDG5974035.1"/>
    <property type="molecule type" value="Genomic_DNA"/>
</dbReference>
<feature type="chain" id="PRO_5040868912" description="Type IV secretion system protein VirB2" evidence="2">
    <location>
        <begin position="23"/>
        <end position="102"/>
    </location>
</feature>
<organism evidence="3 4">
    <name type="scientific">Hydrogenophaga taeniospiralis CCUG 15921</name>
    <dbReference type="NCBI Taxonomy" id="1281780"/>
    <lineage>
        <taxon>Bacteria</taxon>
        <taxon>Pseudomonadati</taxon>
        <taxon>Pseudomonadota</taxon>
        <taxon>Betaproteobacteria</taxon>
        <taxon>Burkholderiales</taxon>
        <taxon>Comamonadaceae</taxon>
        <taxon>Hydrogenophaga</taxon>
    </lineage>
</organism>
<sequence>MKVLAIGFVAFALLSASPDLLAESTFTEACENVNTFVTTLLTLLRVISVGVVTIAIIFAGYQIAFAHKRFTDIAPVLIGGLLIGGAAEIAKWFVGNTAAAGC</sequence>
<comment type="caution">
    <text evidence="3">The sequence shown here is derived from an EMBL/GenBank/DDBJ whole genome shotgun (WGS) entry which is preliminary data.</text>
</comment>
<evidence type="ECO:0000313" key="4">
    <source>
        <dbReference type="Proteomes" id="UP001152876"/>
    </source>
</evidence>
<proteinExistence type="predicted"/>
<protein>
    <recommendedName>
        <fullName evidence="5">Type IV secretion system protein VirB2</fullName>
    </recommendedName>
</protein>
<reference evidence="3" key="1">
    <citation type="submission" date="2013-01" db="EMBL/GenBank/DDBJ databases">
        <title>Genome draft of Hydrogenophaga taeniospiralis 2K1.</title>
        <authorList>
            <person name="Gomila M."/>
            <person name="Lalucat J."/>
        </authorList>
    </citation>
    <scope>NUCLEOTIDE SEQUENCE</scope>
    <source>
        <strain evidence="3">CCUG 15921</strain>
    </source>
</reference>
<keyword evidence="1" id="KW-0812">Transmembrane</keyword>
<dbReference type="Pfam" id="PF04956">
    <property type="entry name" value="TrbC"/>
    <property type="match status" value="1"/>
</dbReference>
<evidence type="ECO:0008006" key="5">
    <source>
        <dbReference type="Google" id="ProtNLM"/>
    </source>
</evidence>